<reference evidence="2" key="1">
    <citation type="submission" date="2023-03" db="EMBL/GenBank/DDBJ databases">
        <title>Chromosome-scale reference genome and RAD-based genetic map of yellow starthistle (Centaurea solstitialis) reveal putative structural variation and QTLs associated with invader traits.</title>
        <authorList>
            <person name="Reatini B."/>
            <person name="Cang F.A."/>
            <person name="Jiang Q."/>
            <person name="Mckibben M.T.W."/>
            <person name="Barker M.S."/>
            <person name="Rieseberg L.H."/>
            <person name="Dlugosch K.M."/>
        </authorList>
    </citation>
    <scope>NUCLEOTIDE SEQUENCE</scope>
    <source>
        <strain evidence="2">CAN-66</strain>
        <tissue evidence="2">Leaf</tissue>
    </source>
</reference>
<sequence>MTFGMVFLCFSMLLLLPLAARVGKTSTERVGKPSAYDVLQSYNLPVGLLPQNVSGYDLDPTSGQFSDSWSLLWLLLGKILDAFHAQLTRIARWQSHEVGEEGGRKSREGSVMSFFFLVFTCELNEKPLQSIIRLATEIAGLLMLSHSNLAFPYRYTTSHSNLAFPSSQDSPNLVTCLRIITRFTIMGLNFGTHTRKILLGSDLEAFWAEMFWAKLLAIYEVWPMRPMKFSIYMYVVYVEKDEQPLITIVSVKTFWRITRFSGFISSK</sequence>
<feature type="signal peptide" evidence="1">
    <location>
        <begin position="1"/>
        <end position="27"/>
    </location>
</feature>
<dbReference type="InterPro" id="IPR036758">
    <property type="entry name" value="At5g01610-like"/>
</dbReference>
<name>A0AA38VYX9_9ASTR</name>
<keyword evidence="3" id="KW-1185">Reference proteome</keyword>
<dbReference type="Gene3D" id="2.30.240.10">
    <property type="entry name" value="At5g01610-like"/>
    <property type="match status" value="1"/>
</dbReference>
<dbReference type="AlphaFoldDB" id="A0AA38VYX9"/>
<evidence type="ECO:0000256" key="1">
    <source>
        <dbReference type="SAM" id="SignalP"/>
    </source>
</evidence>
<keyword evidence="1" id="KW-0732">Signal</keyword>
<dbReference type="InterPro" id="IPR007493">
    <property type="entry name" value="DUF538"/>
</dbReference>
<accession>A0AA38VYX9</accession>
<evidence type="ECO:0000313" key="3">
    <source>
        <dbReference type="Proteomes" id="UP001172457"/>
    </source>
</evidence>
<protein>
    <submittedName>
        <fullName evidence="2">Uncharacterized protein</fullName>
    </submittedName>
</protein>
<dbReference type="Pfam" id="PF04398">
    <property type="entry name" value="DUF538"/>
    <property type="match status" value="1"/>
</dbReference>
<organism evidence="2 3">
    <name type="scientific">Centaurea solstitialis</name>
    <name type="common">yellow star-thistle</name>
    <dbReference type="NCBI Taxonomy" id="347529"/>
    <lineage>
        <taxon>Eukaryota</taxon>
        <taxon>Viridiplantae</taxon>
        <taxon>Streptophyta</taxon>
        <taxon>Embryophyta</taxon>
        <taxon>Tracheophyta</taxon>
        <taxon>Spermatophyta</taxon>
        <taxon>Magnoliopsida</taxon>
        <taxon>eudicotyledons</taxon>
        <taxon>Gunneridae</taxon>
        <taxon>Pentapetalae</taxon>
        <taxon>asterids</taxon>
        <taxon>campanulids</taxon>
        <taxon>Asterales</taxon>
        <taxon>Asteraceae</taxon>
        <taxon>Carduoideae</taxon>
        <taxon>Cardueae</taxon>
        <taxon>Centaureinae</taxon>
        <taxon>Centaurea</taxon>
    </lineage>
</organism>
<gene>
    <name evidence="2" type="ORF">OSB04_022774</name>
</gene>
<comment type="caution">
    <text evidence="2">The sequence shown here is derived from an EMBL/GenBank/DDBJ whole genome shotgun (WGS) entry which is preliminary data.</text>
</comment>
<evidence type="ECO:0000313" key="2">
    <source>
        <dbReference type="EMBL" id="KAJ9543067.1"/>
    </source>
</evidence>
<feature type="chain" id="PRO_5041442656" evidence="1">
    <location>
        <begin position="28"/>
        <end position="267"/>
    </location>
</feature>
<dbReference type="EMBL" id="JARYMX010000006">
    <property type="protein sequence ID" value="KAJ9543067.1"/>
    <property type="molecule type" value="Genomic_DNA"/>
</dbReference>
<dbReference type="SUPFAM" id="SSF141562">
    <property type="entry name" value="At5g01610-like"/>
    <property type="match status" value="1"/>
</dbReference>
<dbReference type="Proteomes" id="UP001172457">
    <property type="component" value="Chromosome 6"/>
</dbReference>
<proteinExistence type="predicted"/>